<reference evidence="3 4" key="1">
    <citation type="journal article" date="2012" name="J. Bacteriol.">
        <title>Genome sequence of Mycobacterium hassiacum DSM 44199, a rare source of heat-stable mycobacterial proteins.</title>
        <authorList>
            <person name="Tiago I."/>
            <person name="Maranha A."/>
            <person name="Mendes V."/>
            <person name="Alarico S."/>
            <person name="Moynihan P.J."/>
            <person name="Clarke A.J."/>
            <person name="Macedo-Ribeiro S."/>
            <person name="Pereira P.J."/>
            <person name="Empadinhas N."/>
        </authorList>
    </citation>
    <scope>NUCLEOTIDE SEQUENCE [LARGE SCALE GENOMIC DNA]</scope>
    <source>
        <strain evidence="4">DSM 44199 / CIP 105218 / JCM 12690 / 3849</strain>
    </source>
</reference>
<feature type="non-terminal residue" evidence="3">
    <location>
        <position position="168"/>
    </location>
</feature>
<dbReference type="GO" id="GO:0003824">
    <property type="term" value="F:catalytic activity"/>
    <property type="evidence" value="ECO:0007669"/>
    <property type="project" value="InterPro"/>
</dbReference>
<evidence type="ECO:0000313" key="4">
    <source>
        <dbReference type="Proteomes" id="UP000006265"/>
    </source>
</evidence>
<name>K5BJI6_MYCHD</name>
<dbReference type="Gene3D" id="3.30.559.10">
    <property type="entry name" value="Chloramphenicol acetyltransferase-like domain"/>
    <property type="match status" value="1"/>
</dbReference>
<evidence type="ECO:0000259" key="2">
    <source>
        <dbReference type="Pfam" id="PF00668"/>
    </source>
</evidence>
<dbReference type="SUPFAM" id="SSF52777">
    <property type="entry name" value="CoA-dependent acyltransferases"/>
    <property type="match status" value="1"/>
</dbReference>
<protein>
    <submittedName>
        <fullName evidence="3">Condensation domain protein</fullName>
    </submittedName>
</protein>
<dbReference type="Pfam" id="PF00668">
    <property type="entry name" value="Condensation"/>
    <property type="match status" value="1"/>
</dbReference>
<evidence type="ECO:0000313" key="3">
    <source>
        <dbReference type="EMBL" id="EKF23179.1"/>
    </source>
</evidence>
<keyword evidence="4" id="KW-1185">Reference proteome</keyword>
<gene>
    <name evidence="3" type="ORF">C731_2782</name>
</gene>
<dbReference type="EMBL" id="AMRA01000077">
    <property type="protein sequence ID" value="EKF23179.1"/>
    <property type="molecule type" value="Genomic_DNA"/>
</dbReference>
<accession>K5BJI6</accession>
<proteinExistence type="predicted"/>
<organism evidence="3 4">
    <name type="scientific">Mycolicibacterium hassiacum (strain DSM 44199 / CIP 105218 / JCM 12690 / 3849)</name>
    <name type="common">Mycobacterium hassiacum</name>
    <dbReference type="NCBI Taxonomy" id="1122247"/>
    <lineage>
        <taxon>Bacteria</taxon>
        <taxon>Bacillati</taxon>
        <taxon>Actinomycetota</taxon>
        <taxon>Actinomycetes</taxon>
        <taxon>Mycobacteriales</taxon>
        <taxon>Mycobacteriaceae</taxon>
        <taxon>Mycolicibacterium</taxon>
    </lineage>
</organism>
<dbReference type="AlphaFoldDB" id="K5BJI6"/>
<dbReference type="Proteomes" id="UP000006265">
    <property type="component" value="Unassembled WGS sequence"/>
</dbReference>
<sequence>MREAEPLRAAFFEGNDTVVQRVIDDPQVELERFCLLDSDQPAADAYRQACAIQREPMPLTGPLYRFALMQTADDEFYFFACCHHIVTDGIGLSLVCHRIAEIYSAVAFGAPPSPSPFGPLRELVEHELSYEASEDYARDERYWTANLPPEGNARSGVRQPGDDQPEDP</sequence>
<dbReference type="eggNOG" id="COG1020">
    <property type="taxonomic scope" value="Bacteria"/>
</dbReference>
<evidence type="ECO:0000256" key="1">
    <source>
        <dbReference type="SAM" id="MobiDB-lite"/>
    </source>
</evidence>
<dbReference type="InterPro" id="IPR001242">
    <property type="entry name" value="Condensation_dom"/>
</dbReference>
<dbReference type="InterPro" id="IPR023213">
    <property type="entry name" value="CAT-like_dom_sf"/>
</dbReference>
<feature type="domain" description="Condensation" evidence="2">
    <location>
        <begin position="2"/>
        <end position="147"/>
    </location>
</feature>
<feature type="region of interest" description="Disordered" evidence="1">
    <location>
        <begin position="145"/>
        <end position="168"/>
    </location>
</feature>
<dbReference type="GO" id="GO:0008610">
    <property type="term" value="P:lipid biosynthetic process"/>
    <property type="evidence" value="ECO:0007669"/>
    <property type="project" value="UniProtKB-ARBA"/>
</dbReference>
<comment type="caution">
    <text evidence="3">The sequence shown here is derived from an EMBL/GenBank/DDBJ whole genome shotgun (WGS) entry which is preliminary data.</text>
</comment>